<dbReference type="SMART" id="SM00182">
    <property type="entry name" value="CULLIN"/>
    <property type="match status" value="1"/>
</dbReference>
<evidence type="ECO:0000313" key="5">
    <source>
        <dbReference type="EMBL" id="CAD8162372.1"/>
    </source>
</evidence>
<reference evidence="5" key="1">
    <citation type="submission" date="2021-01" db="EMBL/GenBank/DDBJ databases">
        <authorList>
            <consortium name="Genoscope - CEA"/>
            <person name="William W."/>
        </authorList>
    </citation>
    <scope>NUCLEOTIDE SEQUENCE</scope>
</reference>
<dbReference type="PROSITE" id="PS50069">
    <property type="entry name" value="CULLIN_2"/>
    <property type="match status" value="1"/>
</dbReference>
<dbReference type="Pfam" id="PF26557">
    <property type="entry name" value="Cullin_AB"/>
    <property type="match status" value="1"/>
</dbReference>
<evidence type="ECO:0000256" key="3">
    <source>
        <dbReference type="SAM" id="Coils"/>
    </source>
</evidence>
<evidence type="ECO:0000259" key="4">
    <source>
        <dbReference type="PROSITE" id="PS50069"/>
    </source>
</evidence>
<dbReference type="InterPro" id="IPR045093">
    <property type="entry name" value="Cullin"/>
</dbReference>
<dbReference type="AlphaFoldDB" id="A0A8S1UF94"/>
<dbReference type="GO" id="GO:0031625">
    <property type="term" value="F:ubiquitin protein ligase binding"/>
    <property type="evidence" value="ECO:0007669"/>
    <property type="project" value="InterPro"/>
</dbReference>
<dbReference type="GO" id="GO:0006511">
    <property type="term" value="P:ubiquitin-dependent protein catabolic process"/>
    <property type="evidence" value="ECO:0007669"/>
    <property type="project" value="InterPro"/>
</dbReference>
<dbReference type="SMART" id="SM00884">
    <property type="entry name" value="Cullin_Nedd8"/>
    <property type="match status" value="1"/>
</dbReference>
<dbReference type="InterPro" id="IPR001373">
    <property type="entry name" value="Cullin_N"/>
</dbReference>
<evidence type="ECO:0000256" key="1">
    <source>
        <dbReference type="PROSITE-ProRule" id="PRU00330"/>
    </source>
</evidence>
<dbReference type="InterPro" id="IPR059120">
    <property type="entry name" value="Cullin-like_AB"/>
</dbReference>
<feature type="domain" description="Cullin family profile" evidence="4">
    <location>
        <begin position="414"/>
        <end position="637"/>
    </location>
</feature>
<keyword evidence="3" id="KW-0175">Coiled coil</keyword>
<dbReference type="Pfam" id="PF10557">
    <property type="entry name" value="Cullin_Nedd8"/>
    <property type="match status" value="1"/>
</dbReference>
<dbReference type="OrthoDB" id="435621at2759"/>
<comment type="caution">
    <text evidence="5">The sequence shown here is derived from an EMBL/GenBank/DDBJ whole genome shotgun (WGS) entry which is preliminary data.</text>
</comment>
<protein>
    <recommendedName>
        <fullName evidence="4">Cullin family profile domain-containing protein</fullName>
    </recommendedName>
</protein>
<dbReference type="Pfam" id="PF00888">
    <property type="entry name" value="Cullin"/>
    <property type="match status" value="1"/>
</dbReference>
<evidence type="ECO:0000256" key="2">
    <source>
        <dbReference type="RuleBase" id="RU003829"/>
    </source>
</evidence>
<gene>
    <name evidence="5" type="ORF">PPENT_87.1.T0380003</name>
</gene>
<keyword evidence="6" id="KW-1185">Reference proteome</keyword>
<organism evidence="5 6">
    <name type="scientific">Paramecium pentaurelia</name>
    <dbReference type="NCBI Taxonomy" id="43138"/>
    <lineage>
        <taxon>Eukaryota</taxon>
        <taxon>Sar</taxon>
        <taxon>Alveolata</taxon>
        <taxon>Ciliophora</taxon>
        <taxon>Intramacronucleata</taxon>
        <taxon>Oligohymenophorea</taxon>
        <taxon>Peniculida</taxon>
        <taxon>Parameciidae</taxon>
        <taxon>Paramecium</taxon>
    </lineage>
</organism>
<dbReference type="Proteomes" id="UP000689195">
    <property type="component" value="Unassembled WGS sequence"/>
</dbReference>
<dbReference type="PANTHER" id="PTHR11932">
    <property type="entry name" value="CULLIN"/>
    <property type="match status" value="1"/>
</dbReference>
<name>A0A8S1UF94_9CILI</name>
<sequence length="767" mass="92272">MNNQITGTLEINNYYQQQFEQIKQQCQEAKNKLKKAFKEETAITISNSEIMSIYSKIYDLSSQANTRSPNNLNKHNNFNNVDLQLIIYFEDLLKEFINEIYQQVNELKWEKESVLFIVTKTYHDYKAYSYWLYKMFFYLDHFIMPCHGKTIFNVSLKLFKEEYFDKCNKLILNTILQFIQETRKKGILLNKKIKQLIQMYSIMGSKTVELRYMRESGIYDYICKNKKDALIFYEEQFQSHFLLETQKYYKNEIDDKLNLTTIEFINWANSIFKLEMDMCLECYPNSYQALIQELKMILVSNQAARLVDSPTGLADMLQYDQIDELKLLFKYIFQIEECIIHISKYFEQKGQSFNNSVDSQQQIDEKNEAELYFTNILRLMEKTQDILQNQLEKEPEVKNLYSKSLMYLINKHEKSPKFLAIYIDIIIRREKGRNDIETDKMLTQIICLFQLLDQRDIFFQHYQKLLSDRLLHFQQKDIQLEKQILQKFKGETGTNIQLQLSTMIQDIEESNRFAIDQQISKDIQFEFNAILMTSNCWPKFDIFENIIKPLKIQNILENYEKLYIVKFKNRIVKWYYNLGQAELIYKIQTEKYFLNVNTMQMIVFLQFNKADSFSIKNILDLTNIDKIVLENSLIPFICMKIITREKSEIEDFSDENEVLKLNKGFTKRAKKIKLFPNHKMLPKRAHDENEEYQQLNQQRELVVDSQLIRLMKIKKTIDHHELLQNCQSMISIFKPDQQFIKNRIESLIERFYIARDKKNFNVYHYQN</sequence>
<comment type="similarity">
    <text evidence="1 2">Belongs to the cullin family.</text>
</comment>
<dbReference type="InterPro" id="IPR016158">
    <property type="entry name" value="Cullin_homology"/>
</dbReference>
<evidence type="ECO:0000313" key="6">
    <source>
        <dbReference type="Proteomes" id="UP000689195"/>
    </source>
</evidence>
<accession>A0A8S1UF94</accession>
<dbReference type="EMBL" id="CAJJDO010000038">
    <property type="protein sequence ID" value="CAD8162372.1"/>
    <property type="molecule type" value="Genomic_DNA"/>
</dbReference>
<proteinExistence type="inferred from homology"/>
<dbReference type="InterPro" id="IPR019559">
    <property type="entry name" value="Cullin_neddylation_domain"/>
</dbReference>
<feature type="coiled-coil region" evidence="3">
    <location>
        <begin position="12"/>
        <end position="39"/>
    </location>
</feature>